<dbReference type="InterPro" id="IPR002500">
    <property type="entry name" value="PAPS_reduct_dom"/>
</dbReference>
<evidence type="ECO:0000259" key="2">
    <source>
        <dbReference type="Pfam" id="PF01507"/>
    </source>
</evidence>
<dbReference type="InterPro" id="IPR050128">
    <property type="entry name" value="Sulfate_adenylyltrnsfr_sub2"/>
</dbReference>
<dbReference type="PANTHER" id="PTHR43196:SF2">
    <property type="entry name" value="PHOSPHOADENOSINE PHOSPHOSULFATE REDUCTASE"/>
    <property type="match status" value="1"/>
</dbReference>
<dbReference type="RefSeq" id="WP_152088415.1">
    <property type="nucleotide sequence ID" value="NZ_BIMW01000059.1"/>
</dbReference>
<dbReference type="Proteomes" id="UP000326169">
    <property type="component" value="Unassembled WGS sequence"/>
</dbReference>
<gene>
    <name evidence="3" type="ORF">NIES46_10820</name>
</gene>
<dbReference type="SUPFAM" id="SSF52402">
    <property type="entry name" value="Adenine nucleotide alpha hydrolases-like"/>
    <property type="match status" value="1"/>
</dbReference>
<name>A0A5M3T0C5_LIMPL</name>
<dbReference type="EMBL" id="BIMW01000059">
    <property type="protein sequence ID" value="GCE93033.1"/>
    <property type="molecule type" value="Genomic_DNA"/>
</dbReference>
<dbReference type="NCBIfam" id="TIGR03183">
    <property type="entry name" value="DNA_S_dndC"/>
    <property type="match status" value="1"/>
</dbReference>
<comment type="caution">
    <text evidence="3">The sequence shown here is derived from an EMBL/GenBank/DDBJ whole genome shotgun (WGS) entry which is preliminary data.</text>
</comment>
<accession>A0A5M3T0C5</accession>
<feature type="compositionally biased region" description="Polar residues" evidence="1">
    <location>
        <begin position="517"/>
        <end position="527"/>
    </location>
</feature>
<dbReference type="InterPro" id="IPR017598">
    <property type="entry name" value="SulphurTrfase_DndC"/>
</dbReference>
<dbReference type="PANTHER" id="PTHR43196">
    <property type="entry name" value="SULFATE ADENYLYLTRANSFERASE SUBUNIT 2"/>
    <property type="match status" value="1"/>
</dbReference>
<evidence type="ECO:0000313" key="4">
    <source>
        <dbReference type="Proteomes" id="UP000326169"/>
    </source>
</evidence>
<dbReference type="Pfam" id="PF01507">
    <property type="entry name" value="PAPS_reduct"/>
    <property type="match status" value="1"/>
</dbReference>
<organism evidence="3 4">
    <name type="scientific">Limnospira platensis NIES-46</name>
    <dbReference type="NCBI Taxonomy" id="1236695"/>
    <lineage>
        <taxon>Bacteria</taxon>
        <taxon>Bacillati</taxon>
        <taxon>Cyanobacteriota</taxon>
        <taxon>Cyanophyceae</taxon>
        <taxon>Oscillatoriophycideae</taxon>
        <taxon>Oscillatoriales</taxon>
        <taxon>Sirenicapillariaceae</taxon>
        <taxon>Limnospira</taxon>
    </lineage>
</organism>
<dbReference type="Gene3D" id="3.40.50.620">
    <property type="entry name" value="HUPs"/>
    <property type="match status" value="1"/>
</dbReference>
<feature type="domain" description="Phosphoadenosine phosphosulphate reductase" evidence="2">
    <location>
        <begin position="46"/>
        <end position="234"/>
    </location>
</feature>
<dbReference type="GeneID" id="301681987"/>
<reference evidence="3 4" key="1">
    <citation type="journal article" date="2019" name="J Genomics">
        <title>The Draft Genome of a Hydrogen-producing Cyanobacterium, Arthrospira platensis NIES-46.</title>
        <authorList>
            <person name="Suzuki S."/>
            <person name="Yamaguchi H."/>
            <person name="Kawachi M."/>
        </authorList>
    </citation>
    <scope>NUCLEOTIDE SEQUENCE [LARGE SCALE GENOMIC DNA]</scope>
    <source>
        <strain evidence="3 4">NIES-46</strain>
    </source>
</reference>
<keyword evidence="4" id="KW-1185">Reference proteome</keyword>
<dbReference type="NCBIfam" id="NF005316">
    <property type="entry name" value="PRK06850.1"/>
    <property type="match status" value="1"/>
</dbReference>
<proteinExistence type="predicted"/>
<dbReference type="InterPro" id="IPR014729">
    <property type="entry name" value="Rossmann-like_a/b/a_fold"/>
</dbReference>
<evidence type="ECO:0000313" key="3">
    <source>
        <dbReference type="EMBL" id="GCE93033.1"/>
    </source>
</evidence>
<protein>
    <recommendedName>
        <fullName evidence="2">Phosphoadenosine phosphosulphate reductase domain-containing protein</fullName>
    </recommendedName>
</protein>
<feature type="region of interest" description="Disordered" evidence="1">
    <location>
        <begin position="508"/>
        <end position="527"/>
    </location>
</feature>
<sequence>MNAEQINLFPPSQNTPNTKIEEFVESLELLTQEIQELYCLDHIPWVIGYSGGKDSTATLQLIWNAIAKLPPEKRHKKIHVITTDTLVENPVVSAWVKKSLEKMQEAAKTQNMPVQAHLLVPEIAQTYWVGLIGKGYPAPRHKFRWCTGRLKVDPSNRFIRNVVRSSGETIVVLGTRKTESANRAAIMEKRELKRVREHLCPHPHLPSSLLYTPIESWTTDEVWLYLMQFENPWNYSNKDLFAMYRGATADNECPLVIDTSTPSCGSSRFGCWVCTLVDSDKSLTAMINNDEEKEWLQPLVDFRLELDIWNDHDKRDFRRIFGTVQLFERNVDGETSVEPIPGPYKREWREYWLKRVLEAQQQVRKNAPPDMRDITLIQPEELSEIRRIWLEERHEFDDSLPRIYQEVTGEPFEDPRPGNNAMLGVDEWQILEELSEGDMMYLELMTKLLDTERQYKTMSRRTGIYDTLERCFETSSRSQSEAIANAHYQRNLKQAAKEGKVEDIKKIVNGEKPEPPQQLNWASLKFS</sequence>
<evidence type="ECO:0000256" key="1">
    <source>
        <dbReference type="SAM" id="MobiDB-lite"/>
    </source>
</evidence>